<dbReference type="InterPro" id="IPR035969">
    <property type="entry name" value="Rab-GAP_TBC_sf"/>
</dbReference>
<evidence type="ECO:0000313" key="4">
    <source>
        <dbReference type="EMBL" id="ORY53676.1"/>
    </source>
</evidence>
<proteinExistence type="predicted"/>
<dbReference type="Gene3D" id="1.10.10.750">
    <property type="entry name" value="Ypt/Rab-GAP domain of gyp1p, domain 1"/>
    <property type="match status" value="1"/>
</dbReference>
<gene>
    <name evidence="4" type="ORF">BCR33DRAFT_761037</name>
</gene>
<feature type="coiled-coil region" evidence="2">
    <location>
        <begin position="349"/>
        <end position="415"/>
    </location>
</feature>
<feature type="domain" description="Rab-GAP TBC" evidence="3">
    <location>
        <begin position="22"/>
        <end position="207"/>
    </location>
</feature>
<dbReference type="Proteomes" id="UP000193642">
    <property type="component" value="Unassembled WGS sequence"/>
</dbReference>
<keyword evidence="5" id="KW-1185">Reference proteome</keyword>
<accession>A0A1Y2D3J1</accession>
<dbReference type="AlphaFoldDB" id="A0A1Y2D3J1"/>
<dbReference type="Pfam" id="PF23436">
    <property type="entry name" value="RabGap-TBC_2"/>
    <property type="match status" value="1"/>
</dbReference>
<dbReference type="OrthoDB" id="295078at2759"/>
<dbReference type="SUPFAM" id="SSF47923">
    <property type="entry name" value="Ypt/Rab-GAP domain of gyp1p"/>
    <property type="match status" value="2"/>
</dbReference>
<dbReference type="PANTHER" id="PTHR47219:SF9">
    <property type="entry name" value="GTPASE ACTIVATING PROTEIN AND CENTROSOME-ASSOCIATED, ISOFORM B"/>
    <property type="match status" value="1"/>
</dbReference>
<name>A0A1Y2D3J1_9FUNG</name>
<dbReference type="FunFam" id="1.10.8.270:FF:000001">
    <property type="entry name" value="TBC1 domain family member 1"/>
    <property type="match status" value="1"/>
</dbReference>
<feature type="coiled-coil region" evidence="2">
    <location>
        <begin position="289"/>
        <end position="323"/>
    </location>
</feature>
<dbReference type="FunFam" id="1.10.472.80:FF:000027">
    <property type="entry name" value="GTPase activating protein (Evi5)"/>
    <property type="match status" value="1"/>
</dbReference>
<dbReference type="Gene3D" id="1.10.8.270">
    <property type="entry name" value="putative rabgap domain of human tbc1 domain family member 14 like domains"/>
    <property type="match status" value="1"/>
</dbReference>
<organism evidence="4 5">
    <name type="scientific">Rhizoclosmatium globosum</name>
    <dbReference type="NCBI Taxonomy" id="329046"/>
    <lineage>
        <taxon>Eukaryota</taxon>
        <taxon>Fungi</taxon>
        <taxon>Fungi incertae sedis</taxon>
        <taxon>Chytridiomycota</taxon>
        <taxon>Chytridiomycota incertae sedis</taxon>
        <taxon>Chytridiomycetes</taxon>
        <taxon>Chytridiales</taxon>
        <taxon>Chytriomycetaceae</taxon>
        <taxon>Rhizoclosmatium</taxon>
    </lineage>
</organism>
<protein>
    <submittedName>
        <fullName evidence="4">TBC-domain-containing protein</fullName>
    </submittedName>
</protein>
<evidence type="ECO:0000259" key="3">
    <source>
        <dbReference type="PROSITE" id="PS50086"/>
    </source>
</evidence>
<dbReference type="Gene3D" id="1.10.472.80">
    <property type="entry name" value="Ypt/Rab-GAP domain of gyp1p, domain 3"/>
    <property type="match status" value="1"/>
</dbReference>
<keyword evidence="2" id="KW-0175">Coiled coil</keyword>
<evidence type="ECO:0000256" key="1">
    <source>
        <dbReference type="ARBA" id="ARBA00022468"/>
    </source>
</evidence>
<dbReference type="PROSITE" id="PS50086">
    <property type="entry name" value="TBC_RABGAP"/>
    <property type="match status" value="1"/>
</dbReference>
<sequence>MNNYDDVARKQPKVLTKKLQKGIPEAIRGSVWQFMCKGKSDEMETTYRALLLRTSTHEKVIQRDLARTFPNHDHFRDANGPGQESLFNVLKAYSVYDPEVGYCQGIAFITGPLLLNMPDEEAFCVLEKLMKSYSFRELYTPTMVGLHLRLFQFDKLLKELFPAISKHLDEHDVKSTMYASQWFMTLFAYRFPLPIVLRIMDILFAQGIESTFKIAFALLKKNQSHLLTLTDLADLLEFLKNGLFDVYVDNVDLLIQDAAGIHISKSKMDRLAAEFELQLAKTHPELLSADALKGENRRLATSLKKLEEQYEALNREHIILARTHLEVQDVKERALQKAEENEVMLAGLKNVLSSERKEAEAQVKEEMDRLAQKNFELTKRNGDLEDQVDRLEALVRAQEKRLKELEITVNVLRGN</sequence>
<dbReference type="GO" id="GO:0031267">
    <property type="term" value="F:small GTPase binding"/>
    <property type="evidence" value="ECO:0007669"/>
    <property type="project" value="TreeGrafter"/>
</dbReference>
<dbReference type="SMART" id="SM00164">
    <property type="entry name" value="TBC"/>
    <property type="match status" value="1"/>
</dbReference>
<dbReference type="EMBL" id="MCGO01000001">
    <property type="protein sequence ID" value="ORY53676.1"/>
    <property type="molecule type" value="Genomic_DNA"/>
</dbReference>
<dbReference type="STRING" id="329046.A0A1Y2D3J1"/>
<dbReference type="GO" id="GO:0005096">
    <property type="term" value="F:GTPase activator activity"/>
    <property type="evidence" value="ECO:0007669"/>
    <property type="project" value="UniProtKB-KW"/>
</dbReference>
<reference evidence="4 5" key="1">
    <citation type="submission" date="2016-07" db="EMBL/GenBank/DDBJ databases">
        <title>Pervasive Adenine N6-methylation of Active Genes in Fungi.</title>
        <authorList>
            <consortium name="DOE Joint Genome Institute"/>
            <person name="Mondo S.J."/>
            <person name="Dannebaum R.O."/>
            <person name="Kuo R.C."/>
            <person name="Labutti K."/>
            <person name="Haridas S."/>
            <person name="Kuo A."/>
            <person name="Salamov A."/>
            <person name="Ahrendt S.R."/>
            <person name="Lipzen A."/>
            <person name="Sullivan W."/>
            <person name="Andreopoulos W.B."/>
            <person name="Clum A."/>
            <person name="Lindquist E."/>
            <person name="Daum C."/>
            <person name="Ramamoorthy G.K."/>
            <person name="Gryganskyi A."/>
            <person name="Culley D."/>
            <person name="Magnuson J.K."/>
            <person name="James T.Y."/>
            <person name="O'Malley M.A."/>
            <person name="Stajich J.E."/>
            <person name="Spatafora J.W."/>
            <person name="Visel A."/>
            <person name="Grigoriev I.V."/>
        </authorList>
    </citation>
    <scope>NUCLEOTIDE SEQUENCE [LARGE SCALE GENOMIC DNA]</scope>
    <source>
        <strain evidence="4 5">JEL800</strain>
    </source>
</reference>
<dbReference type="PANTHER" id="PTHR47219">
    <property type="entry name" value="RAB GTPASE-ACTIVATING PROTEIN 1-LIKE"/>
    <property type="match status" value="1"/>
</dbReference>
<evidence type="ECO:0000256" key="2">
    <source>
        <dbReference type="SAM" id="Coils"/>
    </source>
</evidence>
<dbReference type="InterPro" id="IPR050302">
    <property type="entry name" value="Rab_GAP_TBC_domain"/>
</dbReference>
<keyword evidence="1" id="KW-0343">GTPase activation</keyword>
<evidence type="ECO:0000313" key="5">
    <source>
        <dbReference type="Proteomes" id="UP000193642"/>
    </source>
</evidence>
<dbReference type="InterPro" id="IPR000195">
    <property type="entry name" value="Rab-GAP-TBC_dom"/>
</dbReference>
<comment type="caution">
    <text evidence="4">The sequence shown here is derived from an EMBL/GenBank/DDBJ whole genome shotgun (WGS) entry which is preliminary data.</text>
</comment>